<keyword evidence="2" id="KW-1185">Reference proteome</keyword>
<dbReference type="Proteomes" id="UP000041601">
    <property type="component" value="Unassembled WGS sequence"/>
</dbReference>
<name>A0ABM9S6J9_YEREN</name>
<evidence type="ECO:0000313" key="2">
    <source>
        <dbReference type="Proteomes" id="UP000041601"/>
    </source>
</evidence>
<evidence type="ECO:0000313" key="1">
    <source>
        <dbReference type="EMBL" id="CNE26809.1"/>
    </source>
</evidence>
<comment type="caution">
    <text evidence="1">The sequence shown here is derived from an EMBL/GenBank/DDBJ whole genome shotgun (WGS) entry which is preliminary data.</text>
</comment>
<sequence>MVWPSFLYVAGLKKDLRYAFNNLLDFLNRNLRSDQNVNFEDFLFIFESPYTLYNTYLSCFQV</sequence>
<proteinExistence type="predicted"/>
<accession>A0ABM9S6J9</accession>
<dbReference type="EMBL" id="CPXJ01000046">
    <property type="protein sequence ID" value="CNE26809.1"/>
    <property type="molecule type" value="Genomic_DNA"/>
</dbReference>
<reference evidence="1 2" key="1">
    <citation type="submission" date="2015-03" db="EMBL/GenBank/DDBJ databases">
        <authorList>
            <consortium name="Pathogen Informatics"/>
            <person name="Murphy D."/>
        </authorList>
    </citation>
    <scope>NUCLEOTIDE SEQUENCE [LARGE SCALE GENOMIC DNA]</scope>
    <source>
        <strain evidence="1 2">IP05342</strain>
    </source>
</reference>
<gene>
    <name evidence="1" type="ORF">ERS137959_03389</name>
</gene>
<protein>
    <submittedName>
        <fullName evidence="1">Uncharacterized protein</fullName>
    </submittedName>
</protein>
<organism evidence="1 2">
    <name type="scientific">Yersinia enterocolitica</name>
    <dbReference type="NCBI Taxonomy" id="630"/>
    <lineage>
        <taxon>Bacteria</taxon>
        <taxon>Pseudomonadati</taxon>
        <taxon>Pseudomonadota</taxon>
        <taxon>Gammaproteobacteria</taxon>
        <taxon>Enterobacterales</taxon>
        <taxon>Yersiniaceae</taxon>
        <taxon>Yersinia</taxon>
    </lineage>
</organism>